<evidence type="ECO:0000256" key="8">
    <source>
        <dbReference type="ARBA" id="ARBA00023163"/>
    </source>
</evidence>
<keyword evidence="4" id="KW-0678">Repressor</keyword>
<keyword evidence="7" id="KW-0805">Transcription regulation</keyword>
<dbReference type="SUPFAM" id="SSF52768">
    <property type="entry name" value="Arginase/deacetylase"/>
    <property type="match status" value="1"/>
</dbReference>
<keyword evidence="6" id="KW-0156">Chromatin regulator</keyword>
<proteinExistence type="inferred from homology"/>
<reference evidence="11 12" key="1">
    <citation type="submission" date="2011-02" db="EMBL/GenBank/DDBJ databases">
        <title>The Genome Sequence of Sphaeroforma arctica JP610.</title>
        <authorList>
            <consortium name="The Broad Institute Genome Sequencing Platform"/>
            <person name="Russ C."/>
            <person name="Cuomo C."/>
            <person name="Young S.K."/>
            <person name="Zeng Q."/>
            <person name="Gargeya S."/>
            <person name="Alvarado L."/>
            <person name="Berlin A."/>
            <person name="Chapman S.B."/>
            <person name="Chen Z."/>
            <person name="Freedman E."/>
            <person name="Gellesch M."/>
            <person name="Goldberg J."/>
            <person name="Griggs A."/>
            <person name="Gujja S."/>
            <person name="Heilman E."/>
            <person name="Heiman D."/>
            <person name="Howarth C."/>
            <person name="Mehta T."/>
            <person name="Neiman D."/>
            <person name="Pearson M."/>
            <person name="Roberts A."/>
            <person name="Saif S."/>
            <person name="Shea T."/>
            <person name="Shenoy N."/>
            <person name="Sisk P."/>
            <person name="Stolte C."/>
            <person name="Sykes S."/>
            <person name="White J."/>
            <person name="Yandava C."/>
            <person name="Burger G."/>
            <person name="Gray M.W."/>
            <person name="Holland P.W.H."/>
            <person name="King N."/>
            <person name="Lang F.B.F."/>
            <person name="Roger A.J."/>
            <person name="Ruiz-Trillo I."/>
            <person name="Haas B."/>
            <person name="Nusbaum C."/>
            <person name="Birren B."/>
        </authorList>
    </citation>
    <scope>NUCLEOTIDE SEQUENCE [LARGE SCALE GENOMIC DNA]</scope>
    <source>
        <strain evidence="11 12">JP610</strain>
    </source>
</reference>
<dbReference type="STRING" id="667725.A0A0L0F6A2"/>
<dbReference type="GO" id="GO:0040029">
    <property type="term" value="P:epigenetic regulation of gene expression"/>
    <property type="evidence" value="ECO:0007669"/>
    <property type="project" value="TreeGrafter"/>
</dbReference>
<feature type="domain" description="Histone deacetylase" evidence="10">
    <location>
        <begin position="2"/>
        <end position="102"/>
    </location>
</feature>
<gene>
    <name evidence="11" type="ORF">SARC_15365</name>
</gene>
<keyword evidence="8" id="KW-0804">Transcription</keyword>
<dbReference type="GO" id="GO:0141221">
    <property type="term" value="F:histone deacetylase activity, hydrolytic mechanism"/>
    <property type="evidence" value="ECO:0007669"/>
    <property type="project" value="UniProtKB-EC"/>
</dbReference>
<dbReference type="EMBL" id="KQ247604">
    <property type="protein sequence ID" value="KNC72086.1"/>
    <property type="molecule type" value="Genomic_DNA"/>
</dbReference>
<keyword evidence="9" id="KW-0539">Nucleus</keyword>
<feature type="non-terminal residue" evidence="11">
    <location>
        <position position="178"/>
    </location>
</feature>
<name>A0A0L0F6A2_9EUKA</name>
<dbReference type="GO" id="GO:0000118">
    <property type="term" value="C:histone deacetylase complex"/>
    <property type="evidence" value="ECO:0007669"/>
    <property type="project" value="TreeGrafter"/>
</dbReference>
<dbReference type="RefSeq" id="XP_014145988.1">
    <property type="nucleotide sequence ID" value="XM_014290513.1"/>
</dbReference>
<dbReference type="Proteomes" id="UP000054560">
    <property type="component" value="Unassembled WGS sequence"/>
</dbReference>
<dbReference type="InterPro" id="IPR023696">
    <property type="entry name" value="Ureohydrolase_dom_sf"/>
</dbReference>
<evidence type="ECO:0000256" key="3">
    <source>
        <dbReference type="ARBA" id="ARBA00012111"/>
    </source>
</evidence>
<evidence type="ECO:0000256" key="1">
    <source>
        <dbReference type="ARBA" id="ARBA00004123"/>
    </source>
</evidence>
<evidence type="ECO:0000313" key="12">
    <source>
        <dbReference type="Proteomes" id="UP000054560"/>
    </source>
</evidence>
<dbReference type="EC" id="3.5.1.98" evidence="3"/>
<evidence type="ECO:0000256" key="4">
    <source>
        <dbReference type="ARBA" id="ARBA00022491"/>
    </source>
</evidence>
<protein>
    <recommendedName>
        <fullName evidence="3">histone deacetylase</fullName>
        <ecNumber evidence="3">3.5.1.98</ecNumber>
    </recommendedName>
</protein>
<dbReference type="InterPro" id="IPR037138">
    <property type="entry name" value="His_deacetylse_dom_sf"/>
</dbReference>
<accession>A0A0L0F6A2</accession>
<keyword evidence="12" id="KW-1185">Reference proteome</keyword>
<comment type="similarity">
    <text evidence="2">Belongs to the histone deacetylase family. HD type 2 subfamily.</text>
</comment>
<evidence type="ECO:0000313" key="11">
    <source>
        <dbReference type="EMBL" id="KNC72086.1"/>
    </source>
</evidence>
<dbReference type="PANTHER" id="PTHR10625:SF5">
    <property type="entry name" value="HISTONE DEACETYLASE"/>
    <property type="match status" value="1"/>
</dbReference>
<evidence type="ECO:0000256" key="7">
    <source>
        <dbReference type="ARBA" id="ARBA00023015"/>
    </source>
</evidence>
<dbReference type="Pfam" id="PF00850">
    <property type="entry name" value="Hist_deacetyl"/>
    <property type="match status" value="1"/>
</dbReference>
<feature type="non-terminal residue" evidence="11">
    <location>
        <position position="1"/>
    </location>
</feature>
<evidence type="ECO:0000256" key="2">
    <source>
        <dbReference type="ARBA" id="ARBA00007738"/>
    </source>
</evidence>
<sequence>LGTNVNIPWPAEVEGVGDPEYLAAMRSIVVPILHAFKPGLLFVQAGFTAAVGDTLGMRVTPAGFGQMTNMLKAVAGGRIILALEGGSNAESVVECVVSCTSVLSDESLPRLSDAAIAAVPLRSCSAMLQKVIDVQSKYYPSLERMRDLTGISLRECSRLDDRDVHEAREVVSCMCMPT</sequence>
<organism evidence="11 12">
    <name type="scientific">Sphaeroforma arctica JP610</name>
    <dbReference type="NCBI Taxonomy" id="667725"/>
    <lineage>
        <taxon>Eukaryota</taxon>
        <taxon>Ichthyosporea</taxon>
        <taxon>Ichthyophonida</taxon>
        <taxon>Sphaeroforma</taxon>
    </lineage>
</organism>
<comment type="subcellular location">
    <subcellularLocation>
        <location evidence="1">Nucleus</location>
    </subcellularLocation>
</comment>
<dbReference type="eggNOG" id="KOG1343">
    <property type="taxonomic scope" value="Eukaryota"/>
</dbReference>
<evidence type="ECO:0000256" key="9">
    <source>
        <dbReference type="ARBA" id="ARBA00023242"/>
    </source>
</evidence>
<keyword evidence="5" id="KW-0378">Hydrolase</keyword>
<dbReference type="AlphaFoldDB" id="A0A0L0F6A2"/>
<dbReference type="PANTHER" id="PTHR10625">
    <property type="entry name" value="HISTONE DEACETYLASE HDAC1-RELATED"/>
    <property type="match status" value="1"/>
</dbReference>
<evidence type="ECO:0000256" key="6">
    <source>
        <dbReference type="ARBA" id="ARBA00022853"/>
    </source>
</evidence>
<dbReference type="InterPro" id="IPR023801">
    <property type="entry name" value="His_deacetylse_dom"/>
</dbReference>
<dbReference type="OrthoDB" id="5232919at2759"/>
<evidence type="ECO:0000259" key="10">
    <source>
        <dbReference type="Pfam" id="PF00850"/>
    </source>
</evidence>
<dbReference type="GeneID" id="25915869"/>
<evidence type="ECO:0000256" key="5">
    <source>
        <dbReference type="ARBA" id="ARBA00022801"/>
    </source>
</evidence>
<dbReference type="Gene3D" id="3.40.800.20">
    <property type="entry name" value="Histone deacetylase domain"/>
    <property type="match status" value="1"/>
</dbReference>